<dbReference type="InterPro" id="IPR011008">
    <property type="entry name" value="Dimeric_a/b-barrel"/>
</dbReference>
<gene>
    <name evidence="3" type="ORF">JMUB5056_0241</name>
</gene>
<dbReference type="PANTHER" id="PTHR37828">
    <property type="entry name" value="GSR2449 PROTEIN"/>
    <property type="match status" value="1"/>
</dbReference>
<dbReference type="Pfam" id="PF03795">
    <property type="entry name" value="YCII"/>
    <property type="match status" value="1"/>
</dbReference>
<comment type="similarity">
    <text evidence="1">Belongs to the YciI family.</text>
</comment>
<name>A0A510L5G0_9FUSO</name>
<evidence type="ECO:0000313" key="3">
    <source>
        <dbReference type="EMBL" id="BBM58669.1"/>
    </source>
</evidence>
<evidence type="ECO:0000259" key="2">
    <source>
        <dbReference type="Pfam" id="PF03795"/>
    </source>
</evidence>
<dbReference type="OrthoDB" id="9814407at2"/>
<dbReference type="SUPFAM" id="SSF54909">
    <property type="entry name" value="Dimeric alpha+beta barrel"/>
    <property type="match status" value="1"/>
</dbReference>
<dbReference type="InterPro" id="IPR005545">
    <property type="entry name" value="YCII"/>
</dbReference>
<evidence type="ECO:0000313" key="4">
    <source>
        <dbReference type="Proteomes" id="UP000321561"/>
    </source>
</evidence>
<dbReference type="RefSeq" id="WP_147004830.1">
    <property type="nucleotide sequence ID" value="NZ_AP019846.1"/>
</dbReference>
<dbReference type="Gene3D" id="3.30.70.1060">
    <property type="entry name" value="Dimeric alpha+beta barrel"/>
    <property type="match status" value="1"/>
</dbReference>
<evidence type="ECO:0000256" key="1">
    <source>
        <dbReference type="ARBA" id="ARBA00007689"/>
    </source>
</evidence>
<protein>
    <recommendedName>
        <fullName evidence="2">YCII-related domain-containing protein</fullName>
    </recommendedName>
</protein>
<sequence length="101" mass="11711">MKPIFVISTTYTKPLEEVGKFRQEHFNFIQKNIDAGKFMAGGRQNPPTGGLILAYNVTKSELEEILKEDPYYKNNLIETVITEFTPALFDEDLKNYKKNNY</sequence>
<dbReference type="AlphaFoldDB" id="A0A510L5G0"/>
<reference evidence="3 4" key="1">
    <citation type="submission" date="2019-07" db="EMBL/GenBank/DDBJ databases">
        <title>Complete Genome Sequence of Leptotrichia hongkongensis Strain JMUB5056.</title>
        <authorList>
            <person name="Watanabe S."/>
            <person name="Cui L."/>
        </authorList>
    </citation>
    <scope>NUCLEOTIDE SEQUENCE [LARGE SCALE GENOMIC DNA]</scope>
    <source>
        <strain evidence="3 4">JMUB5056</strain>
    </source>
</reference>
<proteinExistence type="inferred from homology"/>
<dbReference type="KEGG" id="lhg:JMUB5056_0241"/>
<dbReference type="EMBL" id="AP019846">
    <property type="protein sequence ID" value="BBM58669.1"/>
    <property type="molecule type" value="Genomic_DNA"/>
</dbReference>
<feature type="domain" description="YCII-related" evidence="2">
    <location>
        <begin position="9"/>
        <end position="81"/>
    </location>
</feature>
<dbReference type="Proteomes" id="UP000321561">
    <property type="component" value="Chromosome"/>
</dbReference>
<organism evidence="3 4">
    <name type="scientific">Leptotrichia hongkongensis</name>
    <dbReference type="NCBI Taxonomy" id="554406"/>
    <lineage>
        <taxon>Bacteria</taxon>
        <taxon>Fusobacteriati</taxon>
        <taxon>Fusobacteriota</taxon>
        <taxon>Fusobacteriia</taxon>
        <taxon>Fusobacteriales</taxon>
        <taxon>Leptotrichiaceae</taxon>
        <taxon>Leptotrichia</taxon>
    </lineage>
</organism>
<dbReference type="PANTHER" id="PTHR37828:SF1">
    <property type="entry name" value="YCII-RELATED DOMAIN-CONTAINING PROTEIN"/>
    <property type="match status" value="1"/>
</dbReference>
<accession>A0A510L5G0</accession>